<dbReference type="Proteomes" id="UP001159363">
    <property type="component" value="Chromosome 11"/>
</dbReference>
<keyword evidence="2" id="KW-1185">Reference proteome</keyword>
<evidence type="ECO:0008006" key="3">
    <source>
        <dbReference type="Google" id="ProtNLM"/>
    </source>
</evidence>
<organism evidence="1 2">
    <name type="scientific">Dryococelus australis</name>
    <dbReference type="NCBI Taxonomy" id="614101"/>
    <lineage>
        <taxon>Eukaryota</taxon>
        <taxon>Metazoa</taxon>
        <taxon>Ecdysozoa</taxon>
        <taxon>Arthropoda</taxon>
        <taxon>Hexapoda</taxon>
        <taxon>Insecta</taxon>
        <taxon>Pterygota</taxon>
        <taxon>Neoptera</taxon>
        <taxon>Polyneoptera</taxon>
        <taxon>Phasmatodea</taxon>
        <taxon>Verophasmatodea</taxon>
        <taxon>Anareolatae</taxon>
        <taxon>Phasmatidae</taxon>
        <taxon>Eurycanthinae</taxon>
        <taxon>Dryococelus</taxon>
    </lineage>
</organism>
<gene>
    <name evidence="1" type="ORF">PR048_027966</name>
</gene>
<proteinExistence type="predicted"/>
<dbReference type="PANTHER" id="PTHR46880">
    <property type="entry name" value="RAS-ASSOCIATING DOMAIN-CONTAINING PROTEIN"/>
    <property type="match status" value="1"/>
</dbReference>
<reference evidence="1 2" key="1">
    <citation type="submission" date="2023-02" db="EMBL/GenBank/DDBJ databases">
        <title>LHISI_Scaffold_Assembly.</title>
        <authorList>
            <person name="Stuart O.P."/>
            <person name="Cleave R."/>
            <person name="Magrath M.J.L."/>
            <person name="Mikheyev A.S."/>
        </authorList>
    </citation>
    <scope>NUCLEOTIDE SEQUENCE [LARGE SCALE GENOMIC DNA]</scope>
    <source>
        <strain evidence="1">Daus_M_001</strain>
        <tissue evidence="1">Leg muscle</tissue>
    </source>
</reference>
<accession>A0ABQ9GI05</accession>
<protein>
    <recommendedName>
        <fullName evidence="3">DUF4371 domain-containing protein</fullName>
    </recommendedName>
</protein>
<name>A0ABQ9GI05_9NEOP</name>
<dbReference type="EMBL" id="JARBHB010000012">
    <property type="protein sequence ID" value="KAJ8871639.1"/>
    <property type="molecule type" value="Genomic_DNA"/>
</dbReference>
<dbReference type="PANTHER" id="PTHR46880:SF5">
    <property type="entry name" value="DUF4371 DOMAIN-CONTAINING PROTEIN"/>
    <property type="match status" value="1"/>
</dbReference>
<evidence type="ECO:0000313" key="2">
    <source>
        <dbReference type="Proteomes" id="UP001159363"/>
    </source>
</evidence>
<evidence type="ECO:0000313" key="1">
    <source>
        <dbReference type="EMBL" id="KAJ8871639.1"/>
    </source>
</evidence>
<sequence>MQLKECDSVNAAYLDSTISIFRSAYYLAKNYHPFSGHFNLLERQQLNGVNIGVGLHSQYSDVHIVEHVSNKMKNRIVKNIKDISGKYPLLLMRSLVLSTKSTLIVYMNCEVKETVQTCYLFLDLLEIPHKRLTQSLYNARKTIWKKFPDILVWHCVNHRLELAISDAVDEVCGVNNFQIFMDELYSLITNEPKTIKRMAAELDQLISMLIEHYMGLFQQYGMVIVFCFSHFSQAKEDVVEAPFIETIFILELAIMYDALKSGGTTLLTTISSQENTRNSDKTGNNSAVYQKLLHEVKVLERDQWPLEIHHTIRKN</sequence>
<comment type="caution">
    <text evidence="1">The sequence shown here is derived from an EMBL/GenBank/DDBJ whole genome shotgun (WGS) entry which is preliminary data.</text>
</comment>